<feature type="domain" description="C3H1-type" evidence="6">
    <location>
        <begin position="87"/>
        <end position="114"/>
    </location>
</feature>
<evidence type="ECO:0000313" key="8">
    <source>
        <dbReference type="EMBL" id="ERL90590.1"/>
    </source>
</evidence>
<name>J3JTA5_DENPD</name>
<dbReference type="AlphaFoldDB" id="J3JTA5"/>
<accession>J3JTA5</accession>
<feature type="region of interest" description="Disordered" evidence="5">
    <location>
        <begin position="138"/>
        <end position="178"/>
    </location>
</feature>
<keyword evidence="3 4" id="KW-0862">Zinc</keyword>
<dbReference type="InterPro" id="IPR036855">
    <property type="entry name" value="Znf_CCCH_sf"/>
</dbReference>
<keyword evidence="2 4" id="KW-0863">Zinc-finger</keyword>
<sequence>MSLVADYDSDSATSSDGSNDSDSDHKPTYLESKPDPGAALRLPAPQFSAHCSPDSVFGNPFLEAETAKEAILEKHVKMVDTREALAINGKRICWNYRKGRCRFGHNCKYAHDSDLQKSQAQLHAERARARACSVVCQSGVSTPEPDKDPKGAKRKRPGLTQGLVPGKRVMSQYLHNKT</sequence>
<evidence type="ECO:0000256" key="4">
    <source>
        <dbReference type="PROSITE-ProRule" id="PRU00723"/>
    </source>
</evidence>
<dbReference type="HOGENOM" id="CLU_101213_2_0_1"/>
<gene>
    <name evidence="8" type="ORF">D910_07937</name>
</gene>
<keyword evidence="1 4" id="KW-0479">Metal-binding</keyword>
<evidence type="ECO:0000256" key="2">
    <source>
        <dbReference type="ARBA" id="ARBA00022771"/>
    </source>
</evidence>
<evidence type="ECO:0000256" key="3">
    <source>
        <dbReference type="ARBA" id="ARBA00022833"/>
    </source>
</evidence>
<feature type="region of interest" description="Disordered" evidence="5">
    <location>
        <begin position="1"/>
        <end position="39"/>
    </location>
</feature>
<dbReference type="OrthoDB" id="336321at2759"/>
<dbReference type="Proteomes" id="UP000030742">
    <property type="component" value="Unassembled WGS sequence"/>
</dbReference>
<feature type="compositionally biased region" description="Basic and acidic residues" evidence="5">
    <location>
        <begin position="22"/>
        <end position="34"/>
    </location>
</feature>
<dbReference type="Gene3D" id="4.10.1000.10">
    <property type="entry name" value="Zinc finger, CCCH-type"/>
    <property type="match status" value="1"/>
</dbReference>
<evidence type="ECO:0000256" key="1">
    <source>
        <dbReference type="ARBA" id="ARBA00022723"/>
    </source>
</evidence>
<reference evidence="8 9" key="2">
    <citation type="journal article" date="2013" name="Genome Biol.">
        <title>Draft genome of the mountain pine beetle, Dendroctonus ponderosae Hopkins, a major forest pest.</title>
        <authorList>
            <person name="Keeling C.I."/>
            <person name="Yuen M.M."/>
            <person name="Liao N.Y."/>
            <person name="Docking T.R."/>
            <person name="Chan S.K."/>
            <person name="Taylor G.A."/>
            <person name="Palmquist D.L."/>
            <person name="Jackman S.D."/>
            <person name="Nguyen A."/>
            <person name="Li M."/>
            <person name="Henderson H."/>
            <person name="Janes J.K."/>
            <person name="Zhao Y."/>
            <person name="Pandoh P."/>
            <person name="Moore R."/>
            <person name="Sperling F.A."/>
            <person name="Huber D.P."/>
            <person name="Birol I."/>
            <person name="Jones S.J."/>
            <person name="Bohlmann J."/>
        </authorList>
    </citation>
    <scope>NUCLEOTIDE SEQUENCE</scope>
</reference>
<feature type="zinc finger region" description="C3H1-type" evidence="4">
    <location>
        <begin position="87"/>
        <end position="114"/>
    </location>
</feature>
<reference evidence="7" key="1">
    <citation type="journal article" date="2012" name="Insect Biochem. Mol. Biol.">
        <title>Transcriptome and full-length cDNA resources for the mountain pine beetle, Dendroctonus ponderosae Hopkins, a major insect pest of pine forests.</title>
        <authorList>
            <person name="Keeling C.I."/>
            <person name="Henderson H."/>
            <person name="Li M."/>
            <person name="Yuen M."/>
            <person name="Clark E.L."/>
            <person name="Fraser J.D."/>
            <person name="Huber D.P."/>
            <person name="Liao N.Y."/>
            <person name="Roderick Docking T."/>
            <person name="Birol I."/>
            <person name="Chan S.K."/>
            <person name="Taylor G.A."/>
            <person name="Palmquist D."/>
            <person name="Jones S.J."/>
            <person name="Bohlmann J."/>
        </authorList>
    </citation>
    <scope>NUCLEOTIDE SEQUENCE</scope>
    <source>
        <tissue evidence="7">Larvae</tissue>
    </source>
</reference>
<dbReference type="KEGG" id="dpa:109539415"/>
<evidence type="ECO:0000313" key="9">
    <source>
        <dbReference type="Proteomes" id="UP000030742"/>
    </source>
</evidence>
<evidence type="ECO:0000256" key="5">
    <source>
        <dbReference type="SAM" id="MobiDB-lite"/>
    </source>
</evidence>
<dbReference type="EMBL" id="KB632250">
    <property type="protein sequence ID" value="ERL90590.1"/>
    <property type="molecule type" value="Genomic_DNA"/>
</dbReference>
<organism evidence="7">
    <name type="scientific">Dendroctonus ponderosae</name>
    <name type="common">Mountain pine beetle</name>
    <dbReference type="NCBI Taxonomy" id="77166"/>
    <lineage>
        <taxon>Eukaryota</taxon>
        <taxon>Metazoa</taxon>
        <taxon>Ecdysozoa</taxon>
        <taxon>Arthropoda</taxon>
        <taxon>Hexapoda</taxon>
        <taxon>Insecta</taxon>
        <taxon>Pterygota</taxon>
        <taxon>Neoptera</taxon>
        <taxon>Endopterygota</taxon>
        <taxon>Coleoptera</taxon>
        <taxon>Polyphaga</taxon>
        <taxon>Cucujiformia</taxon>
        <taxon>Curculionidae</taxon>
        <taxon>Scolytinae</taxon>
        <taxon>Dendroctonus</taxon>
    </lineage>
</organism>
<dbReference type="GO" id="GO:0008270">
    <property type="term" value="F:zinc ion binding"/>
    <property type="evidence" value="ECO:0007669"/>
    <property type="project" value="UniProtKB-KW"/>
</dbReference>
<protein>
    <recommendedName>
        <fullName evidence="6">C3H1-type domain-containing protein</fullName>
    </recommendedName>
</protein>
<dbReference type="InterPro" id="IPR000571">
    <property type="entry name" value="Znf_CCCH"/>
</dbReference>
<dbReference type="STRING" id="77166.J3JTA5"/>
<dbReference type="PROSITE" id="PS50103">
    <property type="entry name" value="ZF_C3H1"/>
    <property type="match status" value="1"/>
</dbReference>
<evidence type="ECO:0000259" key="6">
    <source>
        <dbReference type="PROSITE" id="PS50103"/>
    </source>
</evidence>
<dbReference type="Pfam" id="PF18044">
    <property type="entry name" value="zf-CCCH_4"/>
    <property type="match status" value="1"/>
</dbReference>
<dbReference type="SUPFAM" id="SSF90229">
    <property type="entry name" value="CCCH zinc finger"/>
    <property type="match status" value="1"/>
</dbReference>
<proteinExistence type="evidence at transcript level"/>
<dbReference type="EMBL" id="BT126461">
    <property type="protein sequence ID" value="AEE61425.1"/>
    <property type="molecule type" value="mRNA"/>
</dbReference>
<dbReference type="InterPro" id="IPR041367">
    <property type="entry name" value="Znf-CCCH_4"/>
</dbReference>
<feature type="compositionally biased region" description="Low complexity" evidence="5">
    <location>
        <begin position="10"/>
        <end position="20"/>
    </location>
</feature>
<evidence type="ECO:0000313" key="7">
    <source>
        <dbReference type="EMBL" id="AEE61425.1"/>
    </source>
</evidence>